<reference evidence="10 11" key="2">
    <citation type="journal article" date="2017" name="Sci. Rep.">
        <title>Ant-infecting Ophiocordyceps genomes reveal a high diversity of potential behavioral manipulation genes and a possible major role for enterotoxins.</title>
        <authorList>
            <person name="de Bekker C."/>
            <person name="Ohm R.A."/>
            <person name="Evans H.C."/>
            <person name="Brachmann A."/>
            <person name="Hughes D.P."/>
        </authorList>
    </citation>
    <scope>NUCLEOTIDE SEQUENCE [LARGE SCALE GENOMIC DNA]</scope>
    <source>
        <strain evidence="10 11">SC16a</strain>
    </source>
</reference>
<evidence type="ECO:0000256" key="8">
    <source>
        <dbReference type="SAM" id="MobiDB-lite"/>
    </source>
</evidence>
<keyword evidence="11" id="KW-1185">Reference proteome</keyword>
<keyword evidence="2" id="KW-0690">Ribosome biogenesis</keyword>
<proteinExistence type="inferred from homology"/>
<dbReference type="InterPro" id="IPR000467">
    <property type="entry name" value="G_patch_dom"/>
</dbReference>
<feature type="compositionally biased region" description="Polar residues" evidence="8">
    <location>
        <begin position="315"/>
        <end position="332"/>
    </location>
</feature>
<evidence type="ECO:0000256" key="5">
    <source>
        <dbReference type="ARBA" id="ARBA00038007"/>
    </source>
</evidence>
<name>A0A2A9PF92_OPHUN</name>
<protein>
    <recommendedName>
        <fullName evidence="6">PinX1-related protein 1</fullName>
    </recommendedName>
</protein>
<accession>A0A2A9PF92</accession>
<comment type="caution">
    <text evidence="10">The sequence shown here is derived from an EMBL/GenBank/DDBJ whole genome shotgun (WGS) entry which is preliminary data.</text>
</comment>
<sequence length="363" mass="40647">MGMLAESKRGRRKMSRDPNNTRWMRDESTFGQKILRGQGWEPGQPLGAQNTWTSKLGGVEKASLIRVSLKDDVKGLGYNKAQEDKVTGLDVFSDVLSRLNGKSEEDIEKKRQDRQVLETNLYVQQRWGVVRFVRGGLLAGDIPEKATASQTQEKEKGYTASDGEKAEEGQVKTELAGKASRSKKRKLADIDTGISSSREERKRRKEEKKVRKASSKAAHDSQNSGIRAMGRVSSRERCCGSEEVEGNAPADKPRKKSKLKEKARRRRSADETQSTGDRKEKTDDKKKKRRRHKAEAEAEAETEAKSTEPEASETKAQATPTEPNGGTCTPNGHRNFVRSRFIAAKRQAMLDPQALNQIFMIKT</sequence>
<dbReference type="OrthoDB" id="29523at2759"/>
<reference evidence="10 11" key="1">
    <citation type="journal article" date="2015" name="BMC Genomics">
        <title>Gene expression during zombie ant biting behavior reflects the complexity underlying fungal parasitic behavioral manipulation.</title>
        <authorList>
            <person name="de Bekker C."/>
            <person name="Ohm R.A."/>
            <person name="Loreto R.G."/>
            <person name="Sebastian A."/>
            <person name="Albert I."/>
            <person name="Merrow M."/>
            <person name="Brachmann A."/>
            <person name="Hughes D.P."/>
        </authorList>
    </citation>
    <scope>NUCLEOTIDE SEQUENCE [LARGE SCALE GENOMIC DNA]</scope>
    <source>
        <strain evidence="10 11">SC16a</strain>
    </source>
</reference>
<organism evidence="10 11">
    <name type="scientific">Ophiocordyceps unilateralis</name>
    <name type="common">Zombie-ant fungus</name>
    <name type="synonym">Torrubia unilateralis</name>
    <dbReference type="NCBI Taxonomy" id="268505"/>
    <lineage>
        <taxon>Eukaryota</taxon>
        <taxon>Fungi</taxon>
        <taxon>Dikarya</taxon>
        <taxon>Ascomycota</taxon>
        <taxon>Pezizomycotina</taxon>
        <taxon>Sordariomycetes</taxon>
        <taxon>Hypocreomycetidae</taxon>
        <taxon>Hypocreales</taxon>
        <taxon>Ophiocordycipitaceae</taxon>
        <taxon>Ophiocordyceps</taxon>
    </lineage>
</organism>
<comment type="subcellular location">
    <subcellularLocation>
        <location evidence="1">Nucleus</location>
        <location evidence="1">Nucleolus</location>
    </subcellularLocation>
</comment>
<evidence type="ECO:0000313" key="11">
    <source>
        <dbReference type="Proteomes" id="UP000037136"/>
    </source>
</evidence>
<feature type="compositionally biased region" description="Basic residues" evidence="8">
    <location>
        <begin position="253"/>
        <end position="267"/>
    </location>
</feature>
<feature type="compositionally biased region" description="Basic and acidic residues" evidence="8">
    <location>
        <begin position="152"/>
        <end position="171"/>
    </location>
</feature>
<comment type="similarity">
    <text evidence="5">Belongs to the PINX1 family.</text>
</comment>
<gene>
    <name evidence="10" type="ORF">XA68_11508</name>
</gene>
<dbReference type="GO" id="GO:0005730">
    <property type="term" value="C:nucleolus"/>
    <property type="evidence" value="ECO:0007669"/>
    <property type="project" value="UniProtKB-SubCell"/>
</dbReference>
<dbReference type="AlphaFoldDB" id="A0A2A9PF92"/>
<evidence type="ECO:0000313" key="10">
    <source>
        <dbReference type="EMBL" id="PFH60059.1"/>
    </source>
</evidence>
<evidence type="ECO:0000256" key="3">
    <source>
        <dbReference type="ARBA" id="ARBA00022552"/>
    </source>
</evidence>
<dbReference type="GO" id="GO:0006364">
    <property type="term" value="P:rRNA processing"/>
    <property type="evidence" value="ECO:0007669"/>
    <property type="project" value="UniProtKB-KW"/>
</dbReference>
<dbReference type="GO" id="GO:0003676">
    <property type="term" value="F:nucleic acid binding"/>
    <property type="evidence" value="ECO:0007669"/>
    <property type="project" value="InterPro"/>
</dbReference>
<feature type="region of interest" description="Disordered" evidence="8">
    <location>
        <begin position="1"/>
        <end position="25"/>
    </location>
</feature>
<evidence type="ECO:0000259" key="9">
    <source>
        <dbReference type="PROSITE" id="PS50174"/>
    </source>
</evidence>
<dbReference type="InterPro" id="IPR050656">
    <property type="entry name" value="PINX1"/>
</dbReference>
<feature type="domain" description="G-patch" evidence="9">
    <location>
        <begin position="27"/>
        <end position="81"/>
    </location>
</feature>
<dbReference type="PANTHER" id="PTHR23149:SF31">
    <property type="entry name" value="PROTEIN PXR1"/>
    <property type="match status" value="1"/>
</dbReference>
<dbReference type="STRING" id="268505.A0A2A9PF92"/>
<comment type="function">
    <text evidence="7">Involved in rRNA-processing at A0, A1 and A2 sites and negatively regulates telomerase.</text>
</comment>
<dbReference type="PROSITE" id="PS50174">
    <property type="entry name" value="G_PATCH"/>
    <property type="match status" value="1"/>
</dbReference>
<feature type="region of interest" description="Disordered" evidence="8">
    <location>
        <begin position="144"/>
        <end position="334"/>
    </location>
</feature>
<evidence type="ECO:0000256" key="4">
    <source>
        <dbReference type="ARBA" id="ARBA00023242"/>
    </source>
</evidence>
<evidence type="ECO:0000256" key="2">
    <source>
        <dbReference type="ARBA" id="ARBA00022517"/>
    </source>
</evidence>
<feature type="compositionally biased region" description="Basic residues" evidence="8">
    <location>
        <begin position="201"/>
        <end position="214"/>
    </location>
</feature>
<keyword evidence="4" id="KW-0539">Nucleus</keyword>
<dbReference type="EMBL" id="LAZP02000154">
    <property type="protein sequence ID" value="PFH60059.1"/>
    <property type="molecule type" value="Genomic_DNA"/>
</dbReference>
<feature type="compositionally biased region" description="Basic and acidic residues" evidence="8">
    <location>
        <begin position="276"/>
        <end position="285"/>
    </location>
</feature>
<dbReference type="PANTHER" id="PTHR23149">
    <property type="entry name" value="G PATCH DOMAIN CONTAINING PROTEIN"/>
    <property type="match status" value="1"/>
</dbReference>
<keyword evidence="3" id="KW-0698">rRNA processing</keyword>
<evidence type="ECO:0000256" key="6">
    <source>
        <dbReference type="ARBA" id="ARBA00041961"/>
    </source>
</evidence>
<evidence type="ECO:0000256" key="7">
    <source>
        <dbReference type="ARBA" id="ARBA00043878"/>
    </source>
</evidence>
<dbReference type="Proteomes" id="UP000037136">
    <property type="component" value="Unassembled WGS sequence"/>
</dbReference>
<evidence type="ECO:0000256" key="1">
    <source>
        <dbReference type="ARBA" id="ARBA00004604"/>
    </source>
</evidence>